<dbReference type="RefSeq" id="XP_058309500.1">
    <property type="nucleotide sequence ID" value="XM_058452962.1"/>
</dbReference>
<evidence type="ECO:0000313" key="2">
    <source>
        <dbReference type="Proteomes" id="UP001150904"/>
    </source>
</evidence>
<dbReference type="EMBL" id="JAPQKR010000012">
    <property type="protein sequence ID" value="KAJ5205021.1"/>
    <property type="molecule type" value="Genomic_DNA"/>
</dbReference>
<keyword evidence="2" id="KW-1185">Reference proteome</keyword>
<dbReference type="Proteomes" id="UP001150904">
    <property type="component" value="Unassembled WGS sequence"/>
</dbReference>
<comment type="caution">
    <text evidence="1">The sequence shown here is derived from an EMBL/GenBank/DDBJ whole genome shotgun (WGS) entry which is preliminary data.</text>
</comment>
<protein>
    <submittedName>
        <fullName evidence="1">Uncharacterized protein</fullName>
    </submittedName>
</protein>
<proteinExistence type="predicted"/>
<sequence>MKSAKSVWRGLLRVGRLRVGRIVAGLESLLIEFSGLALHATFHRLHACCDGFALPEEIIAGCLVGGRNLQGSLNFVGLQDRL</sequence>
<evidence type="ECO:0000313" key="1">
    <source>
        <dbReference type="EMBL" id="KAJ5205021.1"/>
    </source>
</evidence>
<reference evidence="1" key="1">
    <citation type="submission" date="2022-12" db="EMBL/GenBank/DDBJ databases">
        <authorList>
            <person name="Petersen C."/>
        </authorList>
    </citation>
    <scope>NUCLEOTIDE SEQUENCE</scope>
    <source>
        <strain evidence="1">IBT 15544</strain>
    </source>
</reference>
<reference evidence="1" key="2">
    <citation type="journal article" date="2023" name="IMA Fungus">
        <title>Comparative genomic study of the Penicillium genus elucidates a diverse pangenome and 15 lateral gene transfer events.</title>
        <authorList>
            <person name="Petersen C."/>
            <person name="Sorensen T."/>
            <person name="Nielsen M.R."/>
            <person name="Sondergaard T.E."/>
            <person name="Sorensen J.L."/>
            <person name="Fitzpatrick D.A."/>
            <person name="Frisvad J.C."/>
            <person name="Nielsen K.L."/>
        </authorList>
    </citation>
    <scope>NUCLEOTIDE SEQUENCE</scope>
    <source>
        <strain evidence="1">IBT 15544</strain>
    </source>
</reference>
<dbReference type="AlphaFoldDB" id="A0A9W9MPC5"/>
<organism evidence="1 2">
    <name type="scientific">Penicillium cinerascens</name>
    <dbReference type="NCBI Taxonomy" id="70096"/>
    <lineage>
        <taxon>Eukaryota</taxon>
        <taxon>Fungi</taxon>
        <taxon>Dikarya</taxon>
        <taxon>Ascomycota</taxon>
        <taxon>Pezizomycotina</taxon>
        <taxon>Eurotiomycetes</taxon>
        <taxon>Eurotiomycetidae</taxon>
        <taxon>Eurotiales</taxon>
        <taxon>Aspergillaceae</taxon>
        <taxon>Penicillium</taxon>
    </lineage>
</organism>
<gene>
    <name evidence="1" type="ORF">N7498_005900</name>
</gene>
<name>A0A9W9MPC5_9EURO</name>
<accession>A0A9W9MPC5</accession>
<dbReference type="GeneID" id="83180263"/>